<organism evidence="10 11">
    <name type="scientific">Pichia kudriavzevii</name>
    <name type="common">Yeast</name>
    <name type="synonym">Issatchenkia orientalis</name>
    <dbReference type="NCBI Taxonomy" id="4909"/>
    <lineage>
        <taxon>Eukaryota</taxon>
        <taxon>Fungi</taxon>
        <taxon>Dikarya</taxon>
        <taxon>Ascomycota</taxon>
        <taxon>Saccharomycotina</taxon>
        <taxon>Pichiomycetes</taxon>
        <taxon>Pichiales</taxon>
        <taxon>Pichiaceae</taxon>
        <taxon>Pichia</taxon>
    </lineage>
</organism>
<dbReference type="InterPro" id="IPR011989">
    <property type="entry name" value="ARM-like"/>
</dbReference>
<dbReference type="PANTHER" id="PTHR22781">
    <property type="entry name" value="DELTA ADAPTIN-RELATED"/>
    <property type="match status" value="1"/>
</dbReference>
<dbReference type="InterPro" id="IPR017105">
    <property type="entry name" value="AP3_complex_dsu"/>
</dbReference>
<dbReference type="GO" id="GO:0006623">
    <property type="term" value="P:protein targeting to vacuole"/>
    <property type="evidence" value="ECO:0007669"/>
    <property type="project" value="TreeGrafter"/>
</dbReference>
<comment type="function">
    <text evidence="7">Part of the AP-3 complex, an adaptor-related complex which is not clathrin-associated. The complex is associated with the Golgi region as well as more peripheral structures. It facilitates the budding of vesicles from the Golgi membrane.</text>
</comment>
<dbReference type="GO" id="GO:0006896">
    <property type="term" value="P:Golgi to vacuole transport"/>
    <property type="evidence" value="ECO:0007669"/>
    <property type="project" value="TreeGrafter"/>
</dbReference>
<evidence type="ECO:0000313" key="11">
    <source>
        <dbReference type="Proteomes" id="UP000195871"/>
    </source>
</evidence>
<keyword evidence="5 7" id="KW-0653">Protein transport</keyword>
<comment type="subcellular location">
    <subcellularLocation>
        <location evidence="1">Endomembrane system</location>
    </subcellularLocation>
    <subcellularLocation>
        <location evidence="7">Golgi apparatus</location>
    </subcellularLocation>
</comment>
<accession>A0A1Z8JS26</accession>
<name>A0A1Z8JS26_PICKU</name>
<evidence type="ECO:0000256" key="3">
    <source>
        <dbReference type="ARBA" id="ARBA00022448"/>
    </source>
</evidence>
<evidence type="ECO:0000313" key="10">
    <source>
        <dbReference type="EMBL" id="OUT23407.1"/>
    </source>
</evidence>
<dbReference type="AlphaFoldDB" id="A0A1Z8JS26"/>
<comment type="subunit">
    <text evidence="7">Adaptor protein complex 3 (AP-3) is a heterotetramer.</text>
</comment>
<evidence type="ECO:0000256" key="4">
    <source>
        <dbReference type="ARBA" id="ARBA00022737"/>
    </source>
</evidence>
<evidence type="ECO:0000256" key="2">
    <source>
        <dbReference type="ARBA" id="ARBA00006613"/>
    </source>
</evidence>
<reference evidence="10 11" key="1">
    <citation type="submission" date="2017-05" db="EMBL/GenBank/DDBJ databases">
        <title>The Genome Sequence of Candida krusei Ckrusei653.</title>
        <authorList>
            <person name="Cuomo C."/>
            <person name="Forche A."/>
            <person name="Young S."/>
            <person name="Abouelleil A."/>
            <person name="Cao P."/>
            <person name="Chapman S."/>
            <person name="Cusick C."/>
            <person name="Shea T."/>
            <person name="Nusbaum C."/>
            <person name="Birren B."/>
        </authorList>
    </citation>
    <scope>NUCLEOTIDE SEQUENCE [LARGE SCALE GENOMIC DNA]</scope>
    <source>
        <strain evidence="10 11">Ckrusei653</strain>
    </source>
</reference>
<keyword evidence="6" id="KW-0472">Membrane</keyword>
<comment type="caution">
    <text evidence="10">The sequence shown here is derived from an EMBL/GenBank/DDBJ whole genome shotgun (WGS) entry which is preliminary data.</text>
</comment>
<dbReference type="PIRSF" id="PIRSF037092">
    <property type="entry name" value="AP3_complex_delta"/>
    <property type="match status" value="1"/>
</dbReference>
<keyword evidence="7" id="KW-0333">Golgi apparatus</keyword>
<evidence type="ECO:0000256" key="8">
    <source>
        <dbReference type="SAM" id="MobiDB-lite"/>
    </source>
</evidence>
<evidence type="ECO:0000256" key="5">
    <source>
        <dbReference type="ARBA" id="ARBA00022927"/>
    </source>
</evidence>
<dbReference type="Gene3D" id="1.25.10.10">
    <property type="entry name" value="Leucine-rich Repeat Variant"/>
    <property type="match status" value="1"/>
</dbReference>
<dbReference type="GO" id="GO:0005794">
    <property type="term" value="C:Golgi apparatus"/>
    <property type="evidence" value="ECO:0007669"/>
    <property type="project" value="UniProtKB-SubCell"/>
</dbReference>
<evidence type="ECO:0000256" key="1">
    <source>
        <dbReference type="ARBA" id="ARBA00004308"/>
    </source>
</evidence>
<feature type="region of interest" description="Disordered" evidence="8">
    <location>
        <begin position="803"/>
        <end position="823"/>
    </location>
</feature>
<gene>
    <name evidence="10" type="ORF">CAS74_001725</name>
</gene>
<dbReference type="Pfam" id="PF01602">
    <property type="entry name" value="Adaptin_N"/>
    <property type="match status" value="1"/>
</dbReference>
<feature type="domain" description="Clathrin/coatomer adaptor adaptin-like N-terminal" evidence="9">
    <location>
        <begin position="44"/>
        <end position="672"/>
    </location>
</feature>
<proteinExistence type="inferred from homology"/>
<protein>
    <recommendedName>
        <fullName evidence="7">AP-3 complex subunit delta</fullName>
    </recommendedName>
</protein>
<dbReference type="SUPFAM" id="SSF48371">
    <property type="entry name" value="ARM repeat"/>
    <property type="match status" value="1"/>
</dbReference>
<dbReference type="GO" id="GO:0030123">
    <property type="term" value="C:AP-3 adaptor complex"/>
    <property type="evidence" value="ECO:0007669"/>
    <property type="project" value="InterPro"/>
</dbReference>
<feature type="compositionally biased region" description="Basic residues" evidence="8">
    <location>
        <begin position="814"/>
        <end position="823"/>
    </location>
</feature>
<dbReference type="GO" id="GO:0010008">
    <property type="term" value="C:endosome membrane"/>
    <property type="evidence" value="ECO:0007669"/>
    <property type="project" value="TreeGrafter"/>
</dbReference>
<sequence length="924" mass="104354">MSTLTMKERLRGFGISFEKSLEDLIKGIRATNSDHEKLASFFERSIQECKNELKSPDLEVKSIAILKLAYLEMYGFDMSWCAFSILEVMASPKFQHKRIGYLAANQILQRQNNDDALMLMTNLLNKDLTSIDYTEISLAIGGIAAVVTKDLAPIIVDDMAKLLTHTKPLIRKKAVLAMYKIFLKNPESLRIHYDRLIERLDDDDSSVVSATVNVLCELAYMNPSNYIDLAPKFYKIMKESNNNWMMIRILKLFSSLSLIEPRLKNKLLPEIKAFMVNTKALSLQYECINAILNGNMLSPDDIDTAKLIVSNLLVFFASGDQNLKYVGLLAFIKTCKINQDLIKKHDKIILSSIYDNDITVRETSLEIVNSLVNEHNIVPIITRLTVQLLPYNDQKEQLDKINKKVLAQNLGQDSDDDTDTYIIGATQQPIVVSQKYKYLLVSKIIEICSMNNYENIPSFRWYLGVMTDILKLNVDNKISKIDKMITDQFVDIALRVPSVRHTLVNICFSLCGILEYTGRELLQFKEGLGNCMWIIGEYYDSYLQGESDSDSDSEPDSDSDSFSALQKQELKDLKQSKLSISEIIDTISKQNILSKLEQLDSYDIITTYVGAIAKMYSKFTSTYACGGDLSVSQLEFVKNSCLGVIEILSQFETSSNFELQECALSYVEILKLVDNSLENVLDGIKNTETSSASLPTFLTEGYNQLFLSYPLMPVGASAQEKVKIPDGLDLNAAIDEQATFNFHNLYTNLKLEELSIDDVDLPQSDSLHGDYTENQEFSDIDTTRSLSTRHDDEIYYISATNYDHSDSSSIAPKKQAKKKSKKTKKFRKEAVLIVDDDDTPARQNSTTVKQNNLTADALNLADIDLKKSEEHYPVGDEYQVEEETRKKKEKAGVDGIKIEVPSVALSAARKKPKKKAKKNVAIIE</sequence>
<dbReference type="VEuPathDB" id="FungiDB:C5L36_0A05240"/>
<dbReference type="PANTHER" id="PTHR22781:SF12">
    <property type="entry name" value="AP-3 COMPLEX SUBUNIT DELTA-1"/>
    <property type="match status" value="1"/>
</dbReference>
<evidence type="ECO:0000259" key="9">
    <source>
        <dbReference type="Pfam" id="PF01602"/>
    </source>
</evidence>
<dbReference type="EMBL" id="NHMM01000002">
    <property type="protein sequence ID" value="OUT23407.1"/>
    <property type="molecule type" value="Genomic_DNA"/>
</dbReference>
<evidence type="ECO:0000256" key="6">
    <source>
        <dbReference type="ARBA" id="ARBA00023136"/>
    </source>
</evidence>
<comment type="similarity">
    <text evidence="2 7">Belongs to the adaptor complexes large subunit family.</text>
</comment>
<keyword evidence="3 7" id="KW-0813">Transport</keyword>
<evidence type="ECO:0000256" key="7">
    <source>
        <dbReference type="PIRNR" id="PIRNR037092"/>
    </source>
</evidence>
<dbReference type="InterPro" id="IPR002553">
    <property type="entry name" value="Clathrin/coatomer_adapt-like_N"/>
</dbReference>
<dbReference type="InterPro" id="IPR016024">
    <property type="entry name" value="ARM-type_fold"/>
</dbReference>
<keyword evidence="4" id="KW-0677">Repeat</keyword>
<dbReference type="Proteomes" id="UP000195871">
    <property type="component" value="Unassembled WGS sequence"/>
</dbReference>